<protein>
    <submittedName>
        <fullName evidence="2">Uncharacterized protein</fullName>
    </submittedName>
</protein>
<gene>
    <name evidence="2" type="ORF">SK128_015276</name>
</gene>
<reference evidence="2 3" key="1">
    <citation type="submission" date="2023-11" db="EMBL/GenBank/DDBJ databases">
        <title>Halocaridina rubra genome assembly.</title>
        <authorList>
            <person name="Smith C."/>
        </authorList>
    </citation>
    <scope>NUCLEOTIDE SEQUENCE [LARGE SCALE GENOMIC DNA]</scope>
    <source>
        <strain evidence="2">EP-1</strain>
        <tissue evidence="2">Whole</tissue>
    </source>
</reference>
<evidence type="ECO:0000313" key="2">
    <source>
        <dbReference type="EMBL" id="KAK7080442.1"/>
    </source>
</evidence>
<dbReference type="Proteomes" id="UP001381693">
    <property type="component" value="Unassembled WGS sequence"/>
</dbReference>
<name>A0AAN8X9W5_HALRR</name>
<comment type="caution">
    <text evidence="2">The sequence shown here is derived from an EMBL/GenBank/DDBJ whole genome shotgun (WGS) entry which is preliminary data.</text>
</comment>
<sequence>MALIGMRYFTSVGSSSSHCQQSLHMSSGKTLLFVPSEDVSPPLSSPESTETPERKTLKSILKRMSREDSRGNLLPPDGADLKKLMKAPTVEGFVARRSKFSKTVSFQRKTLSSPPPPALMEELKSSSLSQSELSPVPVIPTIIQPPISQKETPKDTCNTPDGVSKLMVKLGSIGLDGNTDTQTQDLVIGVRKILRDKMDDVEVAWVARVKELQQQLADRDATIRHLTHTITRLQAGVKSEGISGEGSPGGGTRPPALIRSPSDASYSGSDDDEPLFMDFYQDLLSFSVSFDPCGH</sequence>
<accession>A0AAN8X9W5</accession>
<evidence type="ECO:0000256" key="1">
    <source>
        <dbReference type="SAM" id="MobiDB-lite"/>
    </source>
</evidence>
<feature type="compositionally biased region" description="Gly residues" evidence="1">
    <location>
        <begin position="243"/>
        <end position="252"/>
    </location>
</feature>
<proteinExistence type="predicted"/>
<dbReference type="AlphaFoldDB" id="A0AAN8X9W5"/>
<feature type="compositionally biased region" description="Low complexity" evidence="1">
    <location>
        <begin position="40"/>
        <end position="49"/>
    </location>
</feature>
<evidence type="ECO:0000313" key="3">
    <source>
        <dbReference type="Proteomes" id="UP001381693"/>
    </source>
</evidence>
<dbReference type="EMBL" id="JAXCGZ010005928">
    <property type="protein sequence ID" value="KAK7080442.1"/>
    <property type="molecule type" value="Genomic_DNA"/>
</dbReference>
<keyword evidence="3" id="KW-1185">Reference proteome</keyword>
<feature type="region of interest" description="Disordered" evidence="1">
    <location>
        <begin position="35"/>
        <end position="56"/>
    </location>
</feature>
<organism evidence="2 3">
    <name type="scientific">Halocaridina rubra</name>
    <name type="common">Hawaiian red shrimp</name>
    <dbReference type="NCBI Taxonomy" id="373956"/>
    <lineage>
        <taxon>Eukaryota</taxon>
        <taxon>Metazoa</taxon>
        <taxon>Ecdysozoa</taxon>
        <taxon>Arthropoda</taxon>
        <taxon>Crustacea</taxon>
        <taxon>Multicrustacea</taxon>
        <taxon>Malacostraca</taxon>
        <taxon>Eumalacostraca</taxon>
        <taxon>Eucarida</taxon>
        <taxon>Decapoda</taxon>
        <taxon>Pleocyemata</taxon>
        <taxon>Caridea</taxon>
        <taxon>Atyoidea</taxon>
        <taxon>Atyidae</taxon>
        <taxon>Halocaridina</taxon>
    </lineage>
</organism>
<feature type="region of interest" description="Disordered" evidence="1">
    <location>
        <begin position="237"/>
        <end position="271"/>
    </location>
</feature>